<keyword evidence="10" id="KW-0004">4Fe-4S</keyword>
<dbReference type="EMBL" id="FOXF01000032">
    <property type="protein sequence ID" value="SFP52192.1"/>
    <property type="molecule type" value="Genomic_DNA"/>
</dbReference>
<dbReference type="GO" id="GO:0004109">
    <property type="term" value="F:coproporphyrinogen oxidase activity"/>
    <property type="evidence" value="ECO:0007669"/>
    <property type="project" value="InterPro"/>
</dbReference>
<feature type="domain" description="Radical SAM core" evidence="11">
    <location>
        <begin position="1"/>
        <end position="232"/>
    </location>
</feature>
<evidence type="ECO:0000256" key="8">
    <source>
        <dbReference type="ARBA" id="ARBA00023014"/>
    </source>
</evidence>
<dbReference type="SFLD" id="SFLDG01082">
    <property type="entry name" value="B12-binding_domain_containing"/>
    <property type="match status" value="1"/>
</dbReference>
<evidence type="ECO:0000256" key="9">
    <source>
        <dbReference type="ARBA" id="ARBA00023186"/>
    </source>
</evidence>
<dbReference type="PANTHER" id="PTHR13932">
    <property type="entry name" value="COPROPORPHYRINIGEN III OXIDASE"/>
    <property type="match status" value="1"/>
</dbReference>
<accession>A0A662ZLI8</accession>
<dbReference type="InterPro" id="IPR004559">
    <property type="entry name" value="HemW-like"/>
</dbReference>
<evidence type="ECO:0000256" key="6">
    <source>
        <dbReference type="ARBA" id="ARBA00022723"/>
    </source>
</evidence>
<dbReference type="AlphaFoldDB" id="A0A662ZLI8"/>
<evidence type="ECO:0000313" key="12">
    <source>
        <dbReference type="EMBL" id="SFP52192.1"/>
    </source>
</evidence>
<name>A0A662ZLI8_9GAMM</name>
<dbReference type="Proteomes" id="UP000243745">
    <property type="component" value="Unassembled WGS sequence"/>
</dbReference>
<dbReference type="GO" id="GO:0046872">
    <property type="term" value="F:metal ion binding"/>
    <property type="evidence" value="ECO:0007669"/>
    <property type="project" value="UniProtKB-UniRule"/>
</dbReference>
<dbReference type="SFLD" id="SFLDG01065">
    <property type="entry name" value="anaerobic_coproporphyrinogen-I"/>
    <property type="match status" value="1"/>
</dbReference>
<evidence type="ECO:0000256" key="10">
    <source>
        <dbReference type="RuleBase" id="RU364116"/>
    </source>
</evidence>
<evidence type="ECO:0000256" key="3">
    <source>
        <dbReference type="ARBA" id="ARBA00017228"/>
    </source>
</evidence>
<keyword evidence="4 10" id="KW-0349">Heme</keyword>
<dbReference type="SUPFAM" id="SSF102114">
    <property type="entry name" value="Radical SAM enzymes"/>
    <property type="match status" value="1"/>
</dbReference>
<dbReference type="InterPro" id="IPR058240">
    <property type="entry name" value="rSAM_sf"/>
</dbReference>
<comment type="cofactor">
    <cofactor evidence="1">
        <name>[4Fe-4S] cluster</name>
        <dbReference type="ChEBI" id="CHEBI:49883"/>
    </cofactor>
</comment>
<keyword evidence="9 10" id="KW-0143">Chaperone</keyword>
<evidence type="ECO:0000256" key="5">
    <source>
        <dbReference type="ARBA" id="ARBA00022691"/>
    </source>
</evidence>
<keyword evidence="13" id="KW-1185">Reference proteome</keyword>
<keyword evidence="5 10" id="KW-0949">S-adenosyl-L-methionine</keyword>
<dbReference type="NCBIfam" id="TIGR00539">
    <property type="entry name" value="hemN_rel"/>
    <property type="match status" value="1"/>
</dbReference>
<keyword evidence="6 10" id="KW-0479">Metal-binding</keyword>
<dbReference type="InterPro" id="IPR034505">
    <property type="entry name" value="Coproporphyrinogen-III_oxidase"/>
</dbReference>
<dbReference type="PROSITE" id="PS51918">
    <property type="entry name" value="RADICAL_SAM"/>
    <property type="match status" value="1"/>
</dbReference>
<dbReference type="Gene3D" id="3.20.20.70">
    <property type="entry name" value="Aldolase class I"/>
    <property type="match status" value="1"/>
</dbReference>
<evidence type="ECO:0000259" key="11">
    <source>
        <dbReference type="PROSITE" id="PS51918"/>
    </source>
</evidence>
<dbReference type="InterPro" id="IPR006638">
    <property type="entry name" value="Elp3/MiaA/NifB-like_rSAM"/>
</dbReference>
<dbReference type="SFLD" id="SFLDF00562">
    <property type="entry name" value="HemN-like__clustered_with_heat"/>
    <property type="match status" value="1"/>
</dbReference>
<evidence type="ECO:0000256" key="1">
    <source>
        <dbReference type="ARBA" id="ARBA00001966"/>
    </source>
</evidence>
<dbReference type="PANTHER" id="PTHR13932:SF5">
    <property type="entry name" value="RADICAL S-ADENOSYL METHIONINE DOMAIN-CONTAINING PROTEIN 1, MITOCHONDRIAL"/>
    <property type="match status" value="1"/>
</dbReference>
<dbReference type="SMART" id="SM00729">
    <property type="entry name" value="Elp3"/>
    <property type="match status" value="1"/>
</dbReference>
<dbReference type="InterPro" id="IPR013785">
    <property type="entry name" value="Aldolase_TIM"/>
</dbReference>
<evidence type="ECO:0000256" key="2">
    <source>
        <dbReference type="ARBA" id="ARBA00006100"/>
    </source>
</evidence>
<dbReference type="Pfam" id="PF04055">
    <property type="entry name" value="Radical_SAM"/>
    <property type="match status" value="1"/>
</dbReference>
<organism evidence="12 13">
    <name type="scientific">Ruminobacter amylophilus</name>
    <dbReference type="NCBI Taxonomy" id="867"/>
    <lineage>
        <taxon>Bacteria</taxon>
        <taxon>Pseudomonadati</taxon>
        <taxon>Pseudomonadota</taxon>
        <taxon>Gammaproteobacteria</taxon>
        <taxon>Aeromonadales</taxon>
        <taxon>Succinivibrionaceae</taxon>
        <taxon>Ruminobacter</taxon>
    </lineage>
</organism>
<dbReference type="GO" id="GO:0051539">
    <property type="term" value="F:4 iron, 4 sulfur cluster binding"/>
    <property type="evidence" value="ECO:0007669"/>
    <property type="project" value="UniProtKB-UniRule"/>
</dbReference>
<evidence type="ECO:0000256" key="7">
    <source>
        <dbReference type="ARBA" id="ARBA00023004"/>
    </source>
</evidence>
<comment type="function">
    <text evidence="10">Probably acts as a heme chaperone, transferring heme to an unknown acceptor. Binds one molecule of heme per monomer, possibly covalently. Binds 1 [4Fe-4S] cluster. The cluster is coordinated with 3 cysteines and an exchangeable S-adenosyl-L-methionine.</text>
</comment>
<dbReference type="OrthoDB" id="9808022at2"/>
<dbReference type="SFLD" id="SFLDS00029">
    <property type="entry name" value="Radical_SAM"/>
    <property type="match status" value="1"/>
</dbReference>
<gene>
    <name evidence="12" type="ORF">SAMN02910344_01608</name>
</gene>
<dbReference type="SFLD" id="SFLDF00288">
    <property type="entry name" value="HemN-like__clustered_with_nucl"/>
    <property type="match status" value="1"/>
</dbReference>
<dbReference type="CDD" id="cd01335">
    <property type="entry name" value="Radical_SAM"/>
    <property type="match status" value="1"/>
</dbReference>
<protein>
    <recommendedName>
        <fullName evidence="3 10">Heme chaperone HemW</fullName>
    </recommendedName>
</protein>
<reference evidence="12 13" key="1">
    <citation type="submission" date="2016-10" db="EMBL/GenBank/DDBJ databases">
        <authorList>
            <person name="Varghese N."/>
            <person name="Submissions S."/>
        </authorList>
    </citation>
    <scope>NUCLEOTIDE SEQUENCE [LARGE SCALE GENOMIC DNA]</scope>
    <source>
        <strain evidence="12 13">DSM 1361</strain>
    </source>
</reference>
<keyword evidence="7 10" id="KW-0408">Iron</keyword>
<keyword evidence="8 10" id="KW-0411">Iron-sulfur</keyword>
<comment type="similarity">
    <text evidence="2">Belongs to the anaerobic coproporphyrinogen-III oxidase family. HemW subfamily.</text>
</comment>
<evidence type="ECO:0000313" key="13">
    <source>
        <dbReference type="Proteomes" id="UP000243745"/>
    </source>
</evidence>
<dbReference type="InterPro" id="IPR007197">
    <property type="entry name" value="rSAM"/>
</dbReference>
<dbReference type="Pfam" id="PF06969">
    <property type="entry name" value="HemN_C"/>
    <property type="match status" value="1"/>
</dbReference>
<sequence length="380" mass="43953">MIIPKLGLYIHIPFCIRKCPYCDFFSEKISSKEIVDKYVEALIHELSLYSELTSNRLVETIYIGGGTPTLFSPKKIDQILNAVNKFFTISADAEISMEANPGTVSSDDIRNYREIGINRLSIGIQSLNDKFLKILHRIHTRKEAIKVAETVSKYYDNFNLDLMHSLPGQTYADAINDLKELISLNPRHISWYQLTIEEGTAYAESIPSLPDEDVIDSIYIEGYDLLKSSGYHHYEVSAFAQKEYQCKHNVNYWTFGDYLGAGAGAHSKLTINNKIRRQSRIENTCTYINNLLENQPQEIYLSNEIIPEQNIPFEYFLNRLRLFTPLSINEYENYTGLSFNNIRYLFEKYSEDNLVTIEKDKITITEKGQLFINQMLEDFL</sequence>
<comment type="subcellular location">
    <subcellularLocation>
        <location evidence="10">Cytoplasm</location>
    </subcellularLocation>
</comment>
<keyword evidence="10" id="KW-0963">Cytoplasm</keyword>
<evidence type="ECO:0000256" key="4">
    <source>
        <dbReference type="ARBA" id="ARBA00022617"/>
    </source>
</evidence>
<dbReference type="RefSeq" id="WP_093142655.1">
    <property type="nucleotide sequence ID" value="NZ_FOXF01000032.1"/>
</dbReference>
<dbReference type="GO" id="GO:0005737">
    <property type="term" value="C:cytoplasm"/>
    <property type="evidence" value="ECO:0007669"/>
    <property type="project" value="UniProtKB-SubCell"/>
</dbReference>
<dbReference type="InterPro" id="IPR010723">
    <property type="entry name" value="HemN_C"/>
</dbReference>
<dbReference type="GO" id="GO:0006779">
    <property type="term" value="P:porphyrin-containing compound biosynthetic process"/>
    <property type="evidence" value="ECO:0007669"/>
    <property type="project" value="InterPro"/>
</dbReference>
<proteinExistence type="inferred from homology"/>